<dbReference type="EMBL" id="JADCNL010000001">
    <property type="protein sequence ID" value="KAG0495931.1"/>
    <property type="molecule type" value="Genomic_DNA"/>
</dbReference>
<organism evidence="1 2">
    <name type="scientific">Vanilla planifolia</name>
    <name type="common">Vanilla</name>
    <dbReference type="NCBI Taxonomy" id="51239"/>
    <lineage>
        <taxon>Eukaryota</taxon>
        <taxon>Viridiplantae</taxon>
        <taxon>Streptophyta</taxon>
        <taxon>Embryophyta</taxon>
        <taxon>Tracheophyta</taxon>
        <taxon>Spermatophyta</taxon>
        <taxon>Magnoliopsida</taxon>
        <taxon>Liliopsida</taxon>
        <taxon>Asparagales</taxon>
        <taxon>Orchidaceae</taxon>
        <taxon>Vanilloideae</taxon>
        <taxon>Vanilleae</taxon>
        <taxon>Vanilla</taxon>
    </lineage>
</organism>
<evidence type="ECO:0000313" key="2">
    <source>
        <dbReference type="Proteomes" id="UP000636800"/>
    </source>
</evidence>
<reference evidence="1 2" key="1">
    <citation type="journal article" date="2020" name="Nat. Food">
        <title>A phased Vanilla planifolia genome enables genetic improvement of flavour and production.</title>
        <authorList>
            <person name="Hasing T."/>
            <person name="Tang H."/>
            <person name="Brym M."/>
            <person name="Khazi F."/>
            <person name="Huang T."/>
            <person name="Chambers A.H."/>
        </authorList>
    </citation>
    <scope>NUCLEOTIDE SEQUENCE [LARGE SCALE GENOMIC DNA]</scope>
    <source>
        <tissue evidence="1">Leaf</tissue>
    </source>
</reference>
<comment type="caution">
    <text evidence="1">The sequence shown here is derived from an EMBL/GenBank/DDBJ whole genome shotgun (WGS) entry which is preliminary data.</text>
</comment>
<dbReference type="Proteomes" id="UP000636800">
    <property type="component" value="Chromosome 1"/>
</dbReference>
<protein>
    <submittedName>
        <fullName evidence="1">Uncharacterized protein</fullName>
    </submittedName>
</protein>
<evidence type="ECO:0000313" key="1">
    <source>
        <dbReference type="EMBL" id="KAG0495931.1"/>
    </source>
</evidence>
<dbReference type="AlphaFoldDB" id="A0A835RWL7"/>
<sequence>VLVPIANGTEEMEAVIIIDTLRRAKANGGGITGRRTRNRGIQERRGFPVLRHSRSQKHVDLLKKQAGSVDSMEQYVLPQQWSLSPMAC</sequence>
<keyword evidence="2" id="KW-1185">Reference proteome</keyword>
<feature type="non-terminal residue" evidence="1">
    <location>
        <position position="1"/>
    </location>
</feature>
<dbReference type="OrthoDB" id="417520at2759"/>
<proteinExistence type="predicted"/>
<gene>
    <name evidence="1" type="ORF">HPP92_000622</name>
</gene>
<accession>A0A835RWL7</accession>
<name>A0A835RWL7_VANPL</name>